<dbReference type="EMBL" id="KN846952">
    <property type="protein sequence ID" value="KIV82867.1"/>
    <property type="molecule type" value="Genomic_DNA"/>
</dbReference>
<proteinExistence type="predicted"/>
<dbReference type="HOGENOM" id="CLU_074872_0_0_1"/>
<dbReference type="Proteomes" id="UP000053599">
    <property type="component" value="Unassembled WGS sequence"/>
</dbReference>
<feature type="region of interest" description="Disordered" evidence="1">
    <location>
        <begin position="62"/>
        <end position="101"/>
    </location>
</feature>
<feature type="region of interest" description="Disordered" evidence="1">
    <location>
        <begin position="159"/>
        <end position="199"/>
    </location>
</feature>
<dbReference type="Pfam" id="PF12855">
    <property type="entry name" value="Ecl1"/>
    <property type="match status" value="1"/>
</dbReference>
<evidence type="ECO:0008006" key="4">
    <source>
        <dbReference type="Google" id="ProtNLM"/>
    </source>
</evidence>
<dbReference type="OrthoDB" id="3599883at2759"/>
<accession>A0A0D1YJ05</accession>
<evidence type="ECO:0000313" key="3">
    <source>
        <dbReference type="Proteomes" id="UP000053599"/>
    </source>
</evidence>
<sequence>MSSVTLGRSLALLSDHVIGTRPSRNQNAVYLSRVPHARLDLDYLVVLQHLILSYIEVSPPSMGDKIPQGRSPGRRVSRPTSKPLKRRSLVAGDSNAPRVLTTTDNKDKEMAASFLQYCAMCEKQITTPSNSILYCSEACRRKDTAKPLSASNLTSPYNGYSPSLSRPTLPTRMSSTSPDYFTSTSRIPSDIHHHKSDLDPTEWKPKLAHRGASEAFQYLSRFHQTMMDGEAVQPVHRHKSSASATLSMTTTPSLGNTPTTTASSFDSAYHGLTSFTFNTRPLPPRQNPMYSTSANGKGFDLVTPHIPPSLDATVAMSVPGTITFDEDLWGKKVIVPGSTPRAGNGNGLGALFGKEE</sequence>
<dbReference type="InterPro" id="IPR024368">
    <property type="entry name" value="Ecl1/2/3"/>
</dbReference>
<feature type="compositionally biased region" description="Basic residues" evidence="1">
    <location>
        <begin position="72"/>
        <end position="88"/>
    </location>
</feature>
<gene>
    <name evidence="2" type="ORF">PV11_04935</name>
</gene>
<evidence type="ECO:0000313" key="2">
    <source>
        <dbReference type="EMBL" id="KIV82867.1"/>
    </source>
</evidence>
<organism evidence="2 3">
    <name type="scientific">Exophiala sideris</name>
    <dbReference type="NCBI Taxonomy" id="1016849"/>
    <lineage>
        <taxon>Eukaryota</taxon>
        <taxon>Fungi</taxon>
        <taxon>Dikarya</taxon>
        <taxon>Ascomycota</taxon>
        <taxon>Pezizomycotina</taxon>
        <taxon>Eurotiomycetes</taxon>
        <taxon>Chaetothyriomycetidae</taxon>
        <taxon>Chaetothyriales</taxon>
        <taxon>Herpotrichiellaceae</taxon>
        <taxon>Exophiala</taxon>
    </lineage>
</organism>
<name>A0A0D1YJ05_9EURO</name>
<dbReference type="AlphaFoldDB" id="A0A0D1YJ05"/>
<reference evidence="2 3" key="1">
    <citation type="submission" date="2015-01" db="EMBL/GenBank/DDBJ databases">
        <title>The Genome Sequence of Exophiala sideris CBS121828.</title>
        <authorList>
            <consortium name="The Broad Institute Genomics Platform"/>
            <person name="Cuomo C."/>
            <person name="de Hoog S."/>
            <person name="Gorbushina A."/>
            <person name="Stielow B."/>
            <person name="Teixiera M."/>
            <person name="Abouelleil A."/>
            <person name="Chapman S.B."/>
            <person name="Priest M."/>
            <person name="Young S.K."/>
            <person name="Wortman J."/>
            <person name="Nusbaum C."/>
            <person name="Birren B."/>
        </authorList>
    </citation>
    <scope>NUCLEOTIDE SEQUENCE [LARGE SCALE GENOMIC DNA]</scope>
    <source>
        <strain evidence="2 3">CBS 121828</strain>
    </source>
</reference>
<protein>
    <recommendedName>
        <fullName evidence="4">Life-span regulatory factor domain-containing protein</fullName>
    </recommendedName>
</protein>
<feature type="compositionally biased region" description="Polar residues" evidence="1">
    <location>
        <begin position="159"/>
        <end position="187"/>
    </location>
</feature>
<evidence type="ECO:0000256" key="1">
    <source>
        <dbReference type="SAM" id="MobiDB-lite"/>
    </source>
</evidence>